<reference evidence="1 2" key="1">
    <citation type="journal article" date="2019" name="Emerg. Microbes Infect.">
        <title>Comprehensive subspecies identification of 175 nontuberculous mycobacteria species based on 7547 genomic profiles.</title>
        <authorList>
            <person name="Matsumoto Y."/>
            <person name="Kinjo T."/>
            <person name="Motooka D."/>
            <person name="Nabeya D."/>
            <person name="Jung N."/>
            <person name="Uechi K."/>
            <person name="Horii T."/>
            <person name="Iida T."/>
            <person name="Fujita J."/>
            <person name="Nakamura S."/>
        </authorList>
    </citation>
    <scope>NUCLEOTIDE SEQUENCE [LARGE SCALE GENOMIC DNA]</scope>
    <source>
        <strain evidence="1 2">JCM 18565</strain>
    </source>
</reference>
<accession>A0ABQ1C0E2</accession>
<keyword evidence="2" id="KW-1185">Reference proteome</keyword>
<comment type="caution">
    <text evidence="1">The sequence shown here is derived from an EMBL/GenBank/DDBJ whole genome shotgun (WGS) entry which is preliminary data.</text>
</comment>
<evidence type="ECO:0000313" key="1">
    <source>
        <dbReference type="EMBL" id="GFG77903.1"/>
    </source>
</evidence>
<dbReference type="EMBL" id="BLKX01000001">
    <property type="protein sequence ID" value="GFG77903.1"/>
    <property type="molecule type" value="Genomic_DNA"/>
</dbReference>
<name>A0ABQ1C0E2_9MYCO</name>
<sequence length="64" mass="7076">MQNSIDVIDSGEGAAIRIIYRPNGVTLYQGPGHVILSHAEVTELIAKLSGAEQRARPRKRYRMA</sequence>
<dbReference type="Proteomes" id="UP000465240">
    <property type="component" value="Unassembled WGS sequence"/>
</dbReference>
<protein>
    <submittedName>
        <fullName evidence="1">Uncharacterized protein</fullName>
    </submittedName>
</protein>
<organism evidence="1 2">
    <name type="scientific">Mycobacterium paragordonae</name>
    <dbReference type="NCBI Taxonomy" id="1389713"/>
    <lineage>
        <taxon>Bacteria</taxon>
        <taxon>Bacillati</taxon>
        <taxon>Actinomycetota</taxon>
        <taxon>Actinomycetes</taxon>
        <taxon>Mycobacteriales</taxon>
        <taxon>Mycobacteriaceae</taxon>
        <taxon>Mycobacterium</taxon>
    </lineage>
</organism>
<dbReference type="RefSeq" id="WP_162951414.1">
    <property type="nucleotide sequence ID" value="NZ_CP025546.1"/>
</dbReference>
<gene>
    <name evidence="1" type="ORF">MPRG_11790</name>
</gene>
<proteinExistence type="predicted"/>
<evidence type="ECO:0000313" key="2">
    <source>
        <dbReference type="Proteomes" id="UP000465240"/>
    </source>
</evidence>